<name>A0ABR7A6N4_9BURK</name>
<dbReference type="Proteomes" id="UP000654304">
    <property type="component" value="Unassembled WGS sequence"/>
</dbReference>
<organism evidence="1 2">
    <name type="scientific">Undibacterium curvum</name>
    <dbReference type="NCBI Taxonomy" id="2762294"/>
    <lineage>
        <taxon>Bacteria</taxon>
        <taxon>Pseudomonadati</taxon>
        <taxon>Pseudomonadota</taxon>
        <taxon>Betaproteobacteria</taxon>
        <taxon>Burkholderiales</taxon>
        <taxon>Oxalobacteraceae</taxon>
        <taxon>Undibacterium</taxon>
    </lineage>
</organism>
<sequence>MNTMHIELQNTQCWYGYLEKGSCVRLHSGRALLRNLSAEISGLPQTLMLEQGQPQVLAQSGWMLIAAQTALTCTCVPPPEHSLLQFVRDRLADTGLLRFIRKTLSSGSFPARRYPEDGPTG</sequence>
<accession>A0ABR7A6N4</accession>
<dbReference type="RefSeq" id="WP_186904158.1">
    <property type="nucleotide sequence ID" value="NZ_JACOGD010000006.1"/>
</dbReference>
<evidence type="ECO:0000313" key="2">
    <source>
        <dbReference type="Proteomes" id="UP000654304"/>
    </source>
</evidence>
<evidence type="ECO:0000313" key="1">
    <source>
        <dbReference type="EMBL" id="MBC3932512.1"/>
    </source>
</evidence>
<protein>
    <submittedName>
        <fullName evidence="1">Uncharacterized protein</fullName>
    </submittedName>
</protein>
<reference evidence="1 2" key="1">
    <citation type="submission" date="2020-08" db="EMBL/GenBank/DDBJ databases">
        <title>Novel species isolated from subtropical streams in China.</title>
        <authorList>
            <person name="Lu H."/>
        </authorList>
    </citation>
    <scope>NUCLEOTIDE SEQUENCE [LARGE SCALE GENOMIC DNA]</scope>
    <source>
        <strain evidence="1 2">CY22W</strain>
    </source>
</reference>
<comment type="caution">
    <text evidence="1">The sequence shown here is derived from an EMBL/GenBank/DDBJ whole genome shotgun (WGS) entry which is preliminary data.</text>
</comment>
<gene>
    <name evidence="1" type="ORF">H8K43_12560</name>
</gene>
<keyword evidence="2" id="KW-1185">Reference proteome</keyword>
<dbReference type="EMBL" id="JACOGD010000006">
    <property type="protein sequence ID" value="MBC3932512.1"/>
    <property type="molecule type" value="Genomic_DNA"/>
</dbReference>
<proteinExistence type="predicted"/>